<gene>
    <name evidence="1" type="ordered locus">Rfer_0489</name>
</gene>
<dbReference type="EMBL" id="CP000267">
    <property type="protein sequence ID" value="ABD68241.1"/>
    <property type="molecule type" value="Genomic_DNA"/>
</dbReference>
<dbReference type="KEGG" id="rfr:Rfer_0489"/>
<sequence>MDYVMLPVARLKLGNTLPIDVWAPDGRLLLRRGQAILSEQQREMLHAHQACMTASDARAWQKSYERLINTLLQRGADLDAIMRAELPSELVETDYLSGAQVLGGWLDLQEILRGLLYQGEAAINPLPRLAGTESRALELLRADPDECLFILFQALADISLGYCATHALLSAVVCALTAEKLDMAAAAGGSLFRAALVMNIGMAREQDKLAMQSSLPTEAQRVLVREHPCKSVELLRLMGVSDEDQLDIVRWHHEVNESHGLAHNVMARRLLRLADGFVAKMAARKTRLAMSPLGAAKSVFLGATPDTASIGSAMATALGFYPPGTYVQLFNGEKAVVVARGLRANQPQVVSIVNAGGMPVSKYLYRETSNPRFAIRTPINAERIKVKVSLEKVQKARKEHTD</sequence>
<proteinExistence type="predicted"/>
<dbReference type="Proteomes" id="UP000008332">
    <property type="component" value="Chromosome"/>
</dbReference>
<dbReference type="OrthoDB" id="9774747at2"/>
<reference evidence="2" key="1">
    <citation type="submission" date="2006-02" db="EMBL/GenBank/DDBJ databases">
        <title>Complete sequence of chromosome of Rhodoferax ferrireducens DSM 15236.</title>
        <authorList>
            <person name="Copeland A."/>
            <person name="Lucas S."/>
            <person name="Lapidus A."/>
            <person name="Barry K."/>
            <person name="Detter J.C."/>
            <person name="Glavina del Rio T."/>
            <person name="Hammon N."/>
            <person name="Israni S."/>
            <person name="Pitluck S."/>
            <person name="Brettin T."/>
            <person name="Bruce D."/>
            <person name="Han C."/>
            <person name="Tapia R."/>
            <person name="Gilna P."/>
            <person name="Kiss H."/>
            <person name="Schmutz J."/>
            <person name="Larimer F."/>
            <person name="Land M."/>
            <person name="Kyrpides N."/>
            <person name="Ivanova N."/>
            <person name="Richardson P."/>
        </authorList>
    </citation>
    <scope>NUCLEOTIDE SEQUENCE [LARGE SCALE GENOMIC DNA]</scope>
    <source>
        <strain evidence="2">ATCC BAA-621 / DSM 15236 / T118</strain>
    </source>
</reference>
<organism evidence="1 2">
    <name type="scientific">Albidiferax ferrireducens (strain ATCC BAA-621 / DSM 15236 / T118)</name>
    <name type="common">Rhodoferax ferrireducens</name>
    <dbReference type="NCBI Taxonomy" id="338969"/>
    <lineage>
        <taxon>Bacteria</taxon>
        <taxon>Pseudomonadati</taxon>
        <taxon>Pseudomonadota</taxon>
        <taxon>Betaproteobacteria</taxon>
        <taxon>Burkholderiales</taxon>
        <taxon>Comamonadaceae</taxon>
        <taxon>Rhodoferax</taxon>
    </lineage>
</organism>
<name>Q221R2_ALBFT</name>
<accession>Q221R2</accession>
<protein>
    <submittedName>
        <fullName evidence="1">HD-GYP domain-like</fullName>
    </submittedName>
</protein>
<dbReference type="Gene3D" id="1.10.3210.10">
    <property type="entry name" value="Hypothetical protein af1432"/>
    <property type="match status" value="1"/>
</dbReference>
<dbReference type="RefSeq" id="WP_011462814.1">
    <property type="nucleotide sequence ID" value="NC_007908.1"/>
</dbReference>
<dbReference type="HOGENOM" id="CLU_000445_92_1_4"/>
<keyword evidence="2" id="KW-1185">Reference proteome</keyword>
<dbReference type="eggNOG" id="COG2206">
    <property type="taxonomic scope" value="Bacteria"/>
</dbReference>
<dbReference type="AlphaFoldDB" id="Q221R2"/>
<evidence type="ECO:0000313" key="2">
    <source>
        <dbReference type="Proteomes" id="UP000008332"/>
    </source>
</evidence>
<evidence type="ECO:0000313" key="1">
    <source>
        <dbReference type="EMBL" id="ABD68241.1"/>
    </source>
</evidence>
<dbReference type="STRING" id="338969.Rfer_0489"/>